<accession>A0A2V5HZH8</accession>
<dbReference type="PANTHER" id="PTHR47356">
    <property type="entry name" value="FAD-DEPENDENT MONOOXYGENASE ASQG-RELATED"/>
    <property type="match status" value="1"/>
</dbReference>
<dbReference type="PANTHER" id="PTHR47356:SF2">
    <property type="entry name" value="FAD-BINDING DOMAIN-CONTAINING PROTEIN-RELATED"/>
    <property type="match status" value="1"/>
</dbReference>
<dbReference type="InterPro" id="IPR036188">
    <property type="entry name" value="FAD/NAD-bd_sf"/>
</dbReference>
<dbReference type="AlphaFoldDB" id="A0A2V5HZH8"/>
<dbReference type="SUPFAM" id="SSF51905">
    <property type="entry name" value="FAD/NAD(P)-binding domain"/>
    <property type="match status" value="1"/>
</dbReference>
<gene>
    <name evidence="7" type="ORF">BP00DRAFT_438644</name>
</gene>
<dbReference type="InterPro" id="IPR050562">
    <property type="entry name" value="FAD_mOase_fung"/>
</dbReference>
<feature type="signal peptide" evidence="5">
    <location>
        <begin position="1"/>
        <end position="18"/>
    </location>
</feature>
<keyword evidence="3" id="KW-0274">FAD</keyword>
<evidence type="ECO:0000313" key="7">
    <source>
        <dbReference type="EMBL" id="PYI28152.1"/>
    </source>
</evidence>
<feature type="domain" description="FAD-binding" evidence="6">
    <location>
        <begin position="4"/>
        <end position="172"/>
    </location>
</feature>
<evidence type="ECO:0000259" key="6">
    <source>
        <dbReference type="Pfam" id="PF01494"/>
    </source>
</evidence>
<feature type="chain" id="PRO_5015854057" evidence="5">
    <location>
        <begin position="19"/>
        <end position="432"/>
    </location>
</feature>
<evidence type="ECO:0000256" key="2">
    <source>
        <dbReference type="ARBA" id="ARBA00022630"/>
    </source>
</evidence>
<dbReference type="Gene3D" id="3.50.50.60">
    <property type="entry name" value="FAD/NAD(P)-binding domain"/>
    <property type="match status" value="1"/>
</dbReference>
<dbReference type="GO" id="GO:0071949">
    <property type="term" value="F:FAD binding"/>
    <property type="evidence" value="ECO:0007669"/>
    <property type="project" value="InterPro"/>
</dbReference>
<evidence type="ECO:0000313" key="8">
    <source>
        <dbReference type="Proteomes" id="UP000248817"/>
    </source>
</evidence>
<organism evidence="7 8">
    <name type="scientific">Aspergillus indologenus CBS 114.80</name>
    <dbReference type="NCBI Taxonomy" id="1450541"/>
    <lineage>
        <taxon>Eukaryota</taxon>
        <taxon>Fungi</taxon>
        <taxon>Dikarya</taxon>
        <taxon>Ascomycota</taxon>
        <taxon>Pezizomycotina</taxon>
        <taxon>Eurotiomycetes</taxon>
        <taxon>Eurotiomycetidae</taxon>
        <taxon>Eurotiales</taxon>
        <taxon>Aspergillaceae</taxon>
        <taxon>Aspergillus</taxon>
        <taxon>Aspergillus subgen. Circumdati</taxon>
    </lineage>
</organism>
<proteinExistence type="inferred from homology"/>
<dbReference type="PRINTS" id="PR00420">
    <property type="entry name" value="RNGMNOXGNASE"/>
</dbReference>
<keyword evidence="5" id="KW-0732">Signal</keyword>
<dbReference type="InterPro" id="IPR002938">
    <property type="entry name" value="FAD-bd"/>
</dbReference>
<feature type="domain" description="FAD-binding" evidence="6">
    <location>
        <begin position="277"/>
        <end position="332"/>
    </location>
</feature>
<keyword evidence="8" id="KW-1185">Reference proteome</keyword>
<dbReference type="Proteomes" id="UP000248817">
    <property type="component" value="Unassembled WGS sequence"/>
</dbReference>
<reference evidence="7 8" key="1">
    <citation type="submission" date="2018-02" db="EMBL/GenBank/DDBJ databases">
        <title>The genomes of Aspergillus section Nigri reveals drivers in fungal speciation.</title>
        <authorList>
            <consortium name="DOE Joint Genome Institute"/>
            <person name="Vesth T.C."/>
            <person name="Nybo J."/>
            <person name="Theobald S."/>
            <person name="Brandl J."/>
            <person name="Frisvad J.C."/>
            <person name="Nielsen K.F."/>
            <person name="Lyhne E.K."/>
            <person name="Kogle M.E."/>
            <person name="Kuo A."/>
            <person name="Riley R."/>
            <person name="Clum A."/>
            <person name="Nolan M."/>
            <person name="Lipzen A."/>
            <person name="Salamov A."/>
            <person name="Henrissat B."/>
            <person name="Wiebenga A."/>
            <person name="De vries R.P."/>
            <person name="Grigoriev I.V."/>
            <person name="Mortensen U.H."/>
            <person name="Andersen M.R."/>
            <person name="Baker S.E."/>
        </authorList>
    </citation>
    <scope>NUCLEOTIDE SEQUENCE [LARGE SCALE GENOMIC DNA]</scope>
    <source>
        <strain evidence="7 8">CBS 114.80</strain>
    </source>
</reference>
<dbReference type="GO" id="GO:0004497">
    <property type="term" value="F:monooxygenase activity"/>
    <property type="evidence" value="ECO:0007669"/>
    <property type="project" value="InterPro"/>
</dbReference>
<evidence type="ECO:0000256" key="3">
    <source>
        <dbReference type="ARBA" id="ARBA00022827"/>
    </source>
</evidence>
<comment type="similarity">
    <text evidence="1">Belongs to the paxM FAD-dependent monooxygenase family.</text>
</comment>
<evidence type="ECO:0000256" key="1">
    <source>
        <dbReference type="ARBA" id="ARBA00007992"/>
    </source>
</evidence>
<keyword evidence="2" id="KW-0285">Flavoprotein</keyword>
<dbReference type="Pfam" id="PF01494">
    <property type="entry name" value="FAD_binding_3"/>
    <property type="match status" value="2"/>
</dbReference>
<protein>
    <submittedName>
        <fullName evidence="7">FAD/NAD(P)-binding domain-containing protein</fullName>
    </submittedName>
</protein>
<keyword evidence="4" id="KW-0560">Oxidoreductase</keyword>
<sequence length="432" mass="47804">MPFRVIIVGGSVAGLTLAHLLDRADIDHVVLEKGKEAAPQLGASIGIFPNGARVLEQLDLFGEIQQHVAPLGSTITRFPDGAQFTSSFARLAHERFGFPIAFLARQTFLEILYRRHPKTASRAIHLDRRVARIDTAGPEALVTTADGTVYRGDLVVGADGVHSRVRATIEQQLGRAAPPPFLTGQYSCVFGMSSAVDGLEEGRWYDRRFDGATLFAVGGQDGLVFWFLLQKLDRVYVYPDCPRWSPGDLDATAESFRPRRLYNQVTFGQLWDRRTSAAMTTLEEGVAEVWHHDRTVLIGDSAHKMTVNIGQGANLAIEDAAVLSTLLKDLLDARDPAARSIPAMLARFQARRFDRVKEVYDASRFLVRMHACDGWLNTLCGRYYFPYAGDKLADMMSRSVADGPLVGYLPTPACQGPGWEIYGRGRTGWVYL</sequence>
<name>A0A2V5HZH8_9EURO</name>
<evidence type="ECO:0000256" key="5">
    <source>
        <dbReference type="SAM" id="SignalP"/>
    </source>
</evidence>
<dbReference type="EMBL" id="KZ825554">
    <property type="protein sequence ID" value="PYI28152.1"/>
    <property type="molecule type" value="Genomic_DNA"/>
</dbReference>
<evidence type="ECO:0000256" key="4">
    <source>
        <dbReference type="ARBA" id="ARBA00023002"/>
    </source>
</evidence>